<dbReference type="EMBL" id="JAMZIH010003989">
    <property type="protein sequence ID" value="KAJ1676506.1"/>
    <property type="molecule type" value="Genomic_DNA"/>
</dbReference>
<protein>
    <submittedName>
        <fullName evidence="1">CTD small phosphatase-like protein 2</fullName>
    </submittedName>
</protein>
<comment type="caution">
    <text evidence="1">The sequence shown here is derived from an EMBL/GenBank/DDBJ whole genome shotgun (WGS) entry which is preliminary data.</text>
</comment>
<gene>
    <name evidence="1" type="primary">CTDSPL2</name>
    <name evidence="1" type="ORF">EV182_008059</name>
</gene>
<reference evidence="1" key="1">
    <citation type="submission" date="2022-06" db="EMBL/GenBank/DDBJ databases">
        <title>Phylogenomic reconstructions and comparative analyses of Kickxellomycotina fungi.</title>
        <authorList>
            <person name="Reynolds N.K."/>
            <person name="Stajich J.E."/>
            <person name="Barry K."/>
            <person name="Grigoriev I.V."/>
            <person name="Crous P."/>
            <person name="Smith M.E."/>
        </authorList>
    </citation>
    <scope>NUCLEOTIDE SEQUENCE</scope>
    <source>
        <strain evidence="1">RSA 2271</strain>
    </source>
</reference>
<organism evidence="1 2">
    <name type="scientific">Spiromyces aspiralis</name>
    <dbReference type="NCBI Taxonomy" id="68401"/>
    <lineage>
        <taxon>Eukaryota</taxon>
        <taxon>Fungi</taxon>
        <taxon>Fungi incertae sedis</taxon>
        <taxon>Zoopagomycota</taxon>
        <taxon>Kickxellomycotina</taxon>
        <taxon>Kickxellomycetes</taxon>
        <taxon>Kickxellales</taxon>
        <taxon>Kickxellaceae</taxon>
        <taxon>Spiromyces</taxon>
    </lineage>
</organism>
<sequence length="243" mass="27033">FDGNTFQVHCLLRPKYREFLERASQLFEVVLFTASQQAYADKLMNRIDPQRKLVRYRLFRDSCVNVCENYIKDLSILGRDPGKVVIVDNTPQAFGYQLSNGIPIKSWYNDRSDNELMRVMAFLETLVGQDDVRPLVESRFKTRCKVERFQSMGYTFAFFQHHSSQEADPSAATADSTPAASTASTATTESTDDTSTSTSTSTSDDSDDYITNAYQAPGRTVSIPTTTVVATASSSSMTPSASL</sequence>
<name>A0ACC1HJI5_9FUNG</name>
<evidence type="ECO:0000313" key="2">
    <source>
        <dbReference type="Proteomes" id="UP001145114"/>
    </source>
</evidence>
<accession>A0ACC1HJI5</accession>
<keyword evidence="2" id="KW-1185">Reference proteome</keyword>
<dbReference type="Proteomes" id="UP001145114">
    <property type="component" value="Unassembled WGS sequence"/>
</dbReference>
<proteinExistence type="predicted"/>
<feature type="non-terminal residue" evidence="1">
    <location>
        <position position="1"/>
    </location>
</feature>
<evidence type="ECO:0000313" key="1">
    <source>
        <dbReference type="EMBL" id="KAJ1676506.1"/>
    </source>
</evidence>